<dbReference type="Gene3D" id="3.90.1140.10">
    <property type="entry name" value="Cyclic phosphodiesterase"/>
    <property type="match status" value="1"/>
</dbReference>
<keyword evidence="2" id="KW-1185">Reference proteome</keyword>
<name>A0ABS3Z6J9_9GAMM</name>
<sequence length="238" mass="26720">MDQPNQTLAVSLDDCPQWHGGIEHYAVWCLPVEDPAWITFIHRAQSALSPWLHPSYQRQPHITLFAAGLVDKKSNLEAMLAAQIQSLELYSLSPVLLTPSALSTFSTAPWLGLTDPNGQLNRLRSRLSQVFCEDSPPARYQPHITLGFYRETYPLAPIHTALNQLSSDALRLPPLRLDRLHLCYYRTREVQGRLWIKKTVILADRAEAPSAGAQLQQSFRGTRQVFQLAGQQADKGTG</sequence>
<comment type="caution">
    <text evidence="1">The sequence shown here is derived from an EMBL/GenBank/DDBJ whole genome shotgun (WGS) entry which is preliminary data.</text>
</comment>
<gene>
    <name evidence="1" type="ORF">H9C73_01240</name>
</gene>
<evidence type="ECO:0000313" key="1">
    <source>
        <dbReference type="EMBL" id="MBP0047346.1"/>
    </source>
</evidence>
<organism evidence="1 2">
    <name type="scientific">Marinobacterium alkalitolerans</name>
    <dbReference type="NCBI Taxonomy" id="1542925"/>
    <lineage>
        <taxon>Bacteria</taxon>
        <taxon>Pseudomonadati</taxon>
        <taxon>Pseudomonadota</taxon>
        <taxon>Gammaproteobacteria</taxon>
        <taxon>Oceanospirillales</taxon>
        <taxon>Oceanospirillaceae</taxon>
        <taxon>Marinobacterium</taxon>
    </lineage>
</organism>
<dbReference type="EMBL" id="JACVEW010000001">
    <property type="protein sequence ID" value="MBP0047346.1"/>
    <property type="molecule type" value="Genomic_DNA"/>
</dbReference>
<reference evidence="1 2" key="1">
    <citation type="submission" date="2020-09" db="EMBL/GenBank/DDBJ databases">
        <authorList>
            <person name="Tanuku N.R.S."/>
        </authorList>
    </citation>
    <scope>NUCLEOTIDE SEQUENCE [LARGE SCALE GENOMIC DNA]</scope>
    <source>
        <strain evidence="1 2">AK62</strain>
    </source>
</reference>
<dbReference type="SUPFAM" id="SSF55144">
    <property type="entry name" value="LigT-like"/>
    <property type="match status" value="1"/>
</dbReference>
<dbReference type="Pfam" id="PF13563">
    <property type="entry name" value="2_5_RNA_ligase2"/>
    <property type="match status" value="1"/>
</dbReference>
<accession>A0ABS3Z6J9</accession>
<protein>
    <submittedName>
        <fullName evidence="1">2'-5' RNA ligase family protein</fullName>
    </submittedName>
</protein>
<dbReference type="RefSeq" id="WP_209285950.1">
    <property type="nucleotide sequence ID" value="NZ_JACVEW010000001.1"/>
</dbReference>
<dbReference type="InterPro" id="IPR009097">
    <property type="entry name" value="Cyclic_Pdiesterase"/>
</dbReference>
<proteinExistence type="predicted"/>
<dbReference type="Proteomes" id="UP000810171">
    <property type="component" value="Unassembled WGS sequence"/>
</dbReference>
<dbReference type="GO" id="GO:0016874">
    <property type="term" value="F:ligase activity"/>
    <property type="evidence" value="ECO:0007669"/>
    <property type="project" value="UniProtKB-KW"/>
</dbReference>
<keyword evidence="1" id="KW-0436">Ligase</keyword>
<evidence type="ECO:0000313" key="2">
    <source>
        <dbReference type="Proteomes" id="UP000810171"/>
    </source>
</evidence>